<dbReference type="Gene3D" id="3.90.660.20">
    <property type="entry name" value="Protoporphyrinogen oxidase, mitochondrial, domain 2"/>
    <property type="match status" value="1"/>
</dbReference>
<protein>
    <recommendedName>
        <fullName evidence="6">Coproporphyrinogen III oxidase</fullName>
        <ecNumber evidence="6">1.3.3.15</ecNumber>
    </recommendedName>
</protein>
<evidence type="ECO:0000256" key="7">
    <source>
        <dbReference type="SAM" id="Phobius"/>
    </source>
</evidence>
<feature type="transmembrane region" description="Helical" evidence="7">
    <location>
        <begin position="6"/>
        <end position="26"/>
    </location>
</feature>
<dbReference type="InterPro" id="IPR036188">
    <property type="entry name" value="FAD/NAD-bd_sf"/>
</dbReference>
<accession>N1WRZ9</accession>
<gene>
    <name evidence="8" type="primary">hemG</name>
    <name evidence="8" type="ORF">LEP1GSC060_3831</name>
</gene>
<keyword evidence="7" id="KW-0812">Transmembrane</keyword>
<dbReference type="Gene3D" id="3.50.50.60">
    <property type="entry name" value="FAD/NAD(P)-binding domain"/>
    <property type="match status" value="1"/>
</dbReference>
<dbReference type="PANTHER" id="PTHR42923:SF3">
    <property type="entry name" value="PROTOPORPHYRINOGEN OXIDASE"/>
    <property type="match status" value="1"/>
</dbReference>
<keyword evidence="7" id="KW-1133">Transmembrane helix</keyword>
<organism evidence="8 9">
    <name type="scientific">Leptospira weilii serovar Ranarum str. ICFT</name>
    <dbReference type="NCBI Taxonomy" id="1218598"/>
    <lineage>
        <taxon>Bacteria</taxon>
        <taxon>Pseudomonadati</taxon>
        <taxon>Spirochaetota</taxon>
        <taxon>Spirochaetia</taxon>
        <taxon>Leptospirales</taxon>
        <taxon>Leptospiraceae</taxon>
        <taxon>Leptospira</taxon>
    </lineage>
</organism>
<dbReference type="SUPFAM" id="SSF54373">
    <property type="entry name" value="FAD-linked reductases, C-terminal domain"/>
    <property type="match status" value="1"/>
</dbReference>
<keyword evidence="7" id="KW-0472">Membrane</keyword>
<dbReference type="GO" id="GO:0006783">
    <property type="term" value="P:heme biosynthetic process"/>
    <property type="evidence" value="ECO:0007669"/>
    <property type="project" value="UniProtKB-UniRule"/>
</dbReference>
<proteinExistence type="inferred from homology"/>
<comment type="subcellular location">
    <subcellularLocation>
        <location evidence="6">Cytoplasm</location>
    </subcellularLocation>
</comment>
<dbReference type="UniPathway" id="UPA00252"/>
<name>N1WRZ9_9LEPT</name>
<dbReference type="NCBIfam" id="TIGR00562">
    <property type="entry name" value="proto_IX_ox"/>
    <property type="match status" value="1"/>
</dbReference>
<dbReference type="InterPro" id="IPR050464">
    <property type="entry name" value="Zeta_carotene_desat/Oxidored"/>
</dbReference>
<comment type="cofactor">
    <cofactor evidence="1 6">
        <name>FAD</name>
        <dbReference type="ChEBI" id="CHEBI:57692"/>
    </cofactor>
</comment>
<sequence length="438" mass="48300">MNTRPPDYIVVGAGFTGLLYAALAVLKGESVFLYEKQNRCGGLIRSVQTPFGLVETAANGILNSYPLEELASAFKLDLLPAKKKSKKRFIWKDGVPKRIPLSFGSALRLFYGAFAISAGIQPGESVYQWGFRVLGKGAVENLLEPGLSGVYAGNLKDMSAELVLGKWISSEGSLLKNIRDTILRKKTKQKVPNQRRGTVSFRGGLGELLNAMETKIKSSPNSKILRSEESPTLNFLRKKYPKAKIILACGLESSLKLLSSSIPVFKKYEKICKTLGVVSVTRFGNRPLLGKKTGFGILFPLDAGVRARGVLLNSSIFSGRVSEGHYSETFIFGGASDAEIVKLKEKEIVSILEEDRKKIAAQNDEPVNHYVTIWKSALPVYNSALLEFNKELDRSLPDGIFVEGNFRYGIGLSSILERAWNVMRDGNGSRIDRTFSRF</sequence>
<keyword evidence="9" id="KW-1185">Reference proteome</keyword>
<dbReference type="RefSeq" id="WP_002999210.1">
    <property type="nucleotide sequence ID" value="NZ_AOHC02000021.1"/>
</dbReference>
<dbReference type="AlphaFoldDB" id="N1WRZ9"/>
<comment type="catalytic activity">
    <reaction evidence="6">
        <text>coproporphyrinogen III + 3 O2 = coproporphyrin III + 3 H2O2</text>
        <dbReference type="Rhea" id="RHEA:43436"/>
        <dbReference type="ChEBI" id="CHEBI:15379"/>
        <dbReference type="ChEBI" id="CHEBI:16240"/>
        <dbReference type="ChEBI" id="CHEBI:57309"/>
        <dbReference type="ChEBI" id="CHEBI:131725"/>
        <dbReference type="EC" id="1.3.3.15"/>
    </reaction>
</comment>
<evidence type="ECO:0000256" key="2">
    <source>
        <dbReference type="ARBA" id="ARBA00022630"/>
    </source>
</evidence>
<dbReference type="EMBL" id="AOHC02000021">
    <property type="protein sequence ID" value="EMY78618.1"/>
    <property type="molecule type" value="Genomic_DNA"/>
</dbReference>
<evidence type="ECO:0000256" key="1">
    <source>
        <dbReference type="ARBA" id="ARBA00001974"/>
    </source>
</evidence>
<dbReference type="PANTHER" id="PTHR42923">
    <property type="entry name" value="PROTOPORPHYRINOGEN OXIDASE"/>
    <property type="match status" value="1"/>
</dbReference>
<dbReference type="STRING" id="1218598.LEP1GSC060_3831"/>
<reference evidence="8" key="1">
    <citation type="submission" date="2013-03" db="EMBL/GenBank/DDBJ databases">
        <authorList>
            <person name="Harkins D.M."/>
            <person name="Durkin A.S."/>
            <person name="Brinkac L.M."/>
            <person name="Haft D.H."/>
            <person name="Selengut J.D."/>
            <person name="Sanka R."/>
            <person name="DePew J."/>
            <person name="Purushe J."/>
            <person name="Hartskeerl R.A."/>
            <person name="Ahmed A."/>
            <person name="van der Linden H."/>
            <person name="Goris M.G.A."/>
            <person name="Vinetz J.M."/>
            <person name="Sutton G.G."/>
            <person name="Nierman W.C."/>
            <person name="Fouts D.E."/>
        </authorList>
    </citation>
    <scope>NUCLEOTIDE SEQUENCE [LARGE SCALE GENOMIC DNA]</scope>
    <source>
        <strain evidence="8">ICFT</strain>
    </source>
</reference>
<comment type="similarity">
    <text evidence="6">Belongs to the protoporphyrinogen/coproporphyrinogen oxidase family. Coproporphyrinogen III oxidase subfamily.</text>
</comment>
<evidence type="ECO:0000256" key="3">
    <source>
        <dbReference type="ARBA" id="ARBA00022827"/>
    </source>
</evidence>
<dbReference type="GO" id="GO:0005737">
    <property type="term" value="C:cytoplasm"/>
    <property type="evidence" value="ECO:0007669"/>
    <property type="project" value="UniProtKB-SubCell"/>
</dbReference>
<keyword evidence="5 6" id="KW-0350">Heme biosynthesis</keyword>
<dbReference type="GO" id="GO:0004729">
    <property type="term" value="F:oxygen-dependent protoporphyrinogen oxidase activity"/>
    <property type="evidence" value="ECO:0007669"/>
    <property type="project" value="UniProtKB-UniRule"/>
</dbReference>
<dbReference type="Pfam" id="PF13450">
    <property type="entry name" value="NAD_binding_8"/>
    <property type="match status" value="1"/>
</dbReference>
<dbReference type="Gene3D" id="1.10.3110.10">
    <property type="entry name" value="protoporphyrinogen ix oxidase, domain 3"/>
    <property type="match status" value="1"/>
</dbReference>
<dbReference type="OrthoDB" id="343264at2"/>
<dbReference type="SUPFAM" id="SSF51905">
    <property type="entry name" value="FAD/NAD(P)-binding domain"/>
    <property type="match status" value="1"/>
</dbReference>
<keyword evidence="6" id="KW-0963">Cytoplasm</keyword>
<evidence type="ECO:0000313" key="9">
    <source>
        <dbReference type="Proteomes" id="UP000012313"/>
    </source>
</evidence>
<evidence type="ECO:0000256" key="6">
    <source>
        <dbReference type="RuleBase" id="RU364052"/>
    </source>
</evidence>
<keyword evidence="3 6" id="KW-0274">FAD</keyword>
<keyword evidence="4 6" id="KW-0560">Oxidoreductase</keyword>
<dbReference type="Proteomes" id="UP000012313">
    <property type="component" value="Unassembled WGS sequence"/>
</dbReference>
<evidence type="ECO:0000256" key="4">
    <source>
        <dbReference type="ARBA" id="ARBA00023002"/>
    </source>
</evidence>
<dbReference type="InterPro" id="IPR004572">
    <property type="entry name" value="Protoporphyrinogen_oxidase"/>
</dbReference>
<comment type="function">
    <text evidence="6">Involved in coproporphyrin-dependent heme b biosynthesis. Catalyzes the oxidation of coproporphyrinogen III to coproporphyrin III.</text>
</comment>
<evidence type="ECO:0000256" key="5">
    <source>
        <dbReference type="ARBA" id="ARBA00023133"/>
    </source>
</evidence>
<dbReference type="EC" id="1.3.3.15" evidence="6"/>
<comment type="caution">
    <text evidence="8">The sequence shown here is derived from an EMBL/GenBank/DDBJ whole genome shotgun (WGS) entry which is preliminary data.</text>
</comment>
<keyword evidence="2 6" id="KW-0285">Flavoprotein</keyword>
<evidence type="ECO:0000313" key="8">
    <source>
        <dbReference type="EMBL" id="EMY78618.1"/>
    </source>
</evidence>
<comment type="pathway">
    <text evidence="6">Porphyrin-containing compound metabolism; protoheme biosynthesis.</text>
</comment>